<evidence type="ECO:0000313" key="8">
    <source>
        <dbReference type="EMBL" id="KFI64156.1"/>
    </source>
</evidence>
<evidence type="ECO:0000313" key="9">
    <source>
        <dbReference type="Proteomes" id="UP000029067"/>
    </source>
</evidence>
<comment type="caution">
    <text evidence="8">The sequence shown here is derived from an EMBL/GenBank/DDBJ whole genome shotgun (WGS) entry which is preliminary data.</text>
</comment>
<dbReference type="SUPFAM" id="SSF53254">
    <property type="entry name" value="Phosphoglycerate mutase-like"/>
    <property type="match status" value="1"/>
</dbReference>
<feature type="binding site" evidence="6">
    <location>
        <begin position="97"/>
        <end position="100"/>
    </location>
    <ligand>
        <name>substrate</name>
    </ligand>
</feature>
<dbReference type="InterPro" id="IPR005952">
    <property type="entry name" value="Phosphogly_mut1"/>
</dbReference>
<comment type="similarity">
    <text evidence="1">Belongs to the phosphoglycerate mutase family. BPG-dependent PGAM subfamily.</text>
</comment>
<dbReference type="SMART" id="SM00855">
    <property type="entry name" value="PGAM"/>
    <property type="match status" value="1"/>
</dbReference>
<dbReference type="InterPro" id="IPR013078">
    <property type="entry name" value="His_Pase_superF_clade-1"/>
</dbReference>
<evidence type="ECO:0000256" key="7">
    <source>
        <dbReference type="PIRSR" id="PIRSR613078-3"/>
    </source>
</evidence>
<sequence>MSDATNAETDVDVVPFGELVLLRHGQTLWSESGQYTGRTNIPLTDEGGAQAVAAGVRLRAAYPDGFATVITSDLRRAVQTAKLAGFEPSIETPELEEWDYGGAEGRTREEIFQAMGMQWDVWADGPLSLSDALSGEHVEMFPDGSEVTVVNGRGESLEDAATRTRRAIELAMPTLQAGGNVLMVAHAHILRILTSQWLELEPVFGRKLKLDTAQYCVLGWYKGDHVIKGWNK</sequence>
<dbReference type="Proteomes" id="UP000029067">
    <property type="component" value="Unassembled WGS sequence"/>
</dbReference>
<feature type="site" description="Transition state stabilizer" evidence="7">
    <location>
        <position position="186"/>
    </location>
</feature>
<dbReference type="PANTHER" id="PTHR11931">
    <property type="entry name" value="PHOSPHOGLYCERATE MUTASE"/>
    <property type="match status" value="1"/>
</dbReference>
<dbReference type="GO" id="GO:0006096">
    <property type="term" value="P:glycolytic process"/>
    <property type="evidence" value="ECO:0007669"/>
    <property type="project" value="UniProtKB-KW"/>
</dbReference>
<dbReference type="GO" id="GO:0004619">
    <property type="term" value="F:phosphoglycerate mutase activity"/>
    <property type="evidence" value="ECO:0007669"/>
    <property type="project" value="UniProtKB-EC"/>
</dbReference>
<dbReference type="Gene3D" id="3.40.50.1240">
    <property type="entry name" value="Phosphoglycerate mutase-like"/>
    <property type="match status" value="1"/>
</dbReference>
<dbReference type="AlphaFoldDB" id="A0A087AZF6"/>
<dbReference type="InterPro" id="IPR029033">
    <property type="entry name" value="His_PPase_superfam"/>
</dbReference>
<feature type="active site" description="Tele-phosphohistidine intermediate" evidence="5">
    <location>
        <position position="24"/>
    </location>
</feature>
<reference evidence="8 9" key="1">
    <citation type="submission" date="2014-03" db="EMBL/GenBank/DDBJ databases">
        <title>Genomics of Bifidobacteria.</title>
        <authorList>
            <person name="Ventura M."/>
            <person name="Milani C."/>
            <person name="Lugli G.A."/>
        </authorList>
    </citation>
    <scope>NUCLEOTIDE SEQUENCE [LARGE SCALE GENOMIC DNA]</scope>
    <source>
        <strain evidence="8 9">LMG 10738</strain>
    </source>
</reference>
<evidence type="ECO:0000256" key="6">
    <source>
        <dbReference type="PIRSR" id="PIRSR613078-2"/>
    </source>
</evidence>
<dbReference type="OrthoDB" id="4697614at2"/>
<gene>
    <name evidence="8" type="ORF">BCUN_2017</name>
</gene>
<feature type="active site" description="Proton donor/acceptor" evidence="5">
    <location>
        <position position="97"/>
    </location>
</feature>
<feature type="binding site" evidence="6">
    <location>
        <position position="76"/>
    </location>
    <ligand>
        <name>substrate</name>
    </ligand>
</feature>
<dbReference type="eggNOG" id="COG0406">
    <property type="taxonomic scope" value="Bacteria"/>
</dbReference>
<keyword evidence="3" id="KW-0324">Glycolysis</keyword>
<name>A0A087AZF6_9BIFI</name>
<evidence type="ECO:0000256" key="4">
    <source>
        <dbReference type="ARBA" id="ARBA00023235"/>
    </source>
</evidence>
<evidence type="ECO:0000256" key="5">
    <source>
        <dbReference type="PIRSR" id="PIRSR613078-1"/>
    </source>
</evidence>
<organism evidence="8 9">
    <name type="scientific">Bifidobacterium cuniculi</name>
    <dbReference type="NCBI Taxonomy" id="1688"/>
    <lineage>
        <taxon>Bacteria</taxon>
        <taxon>Bacillati</taxon>
        <taxon>Actinomycetota</taxon>
        <taxon>Actinomycetes</taxon>
        <taxon>Bifidobacteriales</taxon>
        <taxon>Bifidobacteriaceae</taxon>
        <taxon>Bifidobacterium</taxon>
    </lineage>
</organism>
<evidence type="ECO:0000256" key="1">
    <source>
        <dbReference type="ARBA" id="ARBA00006717"/>
    </source>
</evidence>
<feature type="binding site" evidence="6">
    <location>
        <begin position="36"/>
        <end position="37"/>
    </location>
    <ligand>
        <name>substrate</name>
    </ligand>
</feature>
<dbReference type="CDD" id="cd07067">
    <property type="entry name" value="HP_PGM_like"/>
    <property type="match status" value="1"/>
</dbReference>
<evidence type="ECO:0000256" key="3">
    <source>
        <dbReference type="ARBA" id="ARBA00023152"/>
    </source>
</evidence>
<keyword evidence="9" id="KW-1185">Reference proteome</keyword>
<evidence type="ECO:0000256" key="2">
    <source>
        <dbReference type="ARBA" id="ARBA00012028"/>
    </source>
</evidence>
<keyword evidence="4" id="KW-0413">Isomerase</keyword>
<accession>A0A087AZF6</accession>
<dbReference type="STRING" id="1688.BCUN_2017"/>
<dbReference type="RefSeq" id="WP_033518670.1">
    <property type="nucleotide sequence ID" value="NZ_JGYV01000005.1"/>
</dbReference>
<protein>
    <recommendedName>
        <fullName evidence="2">phosphoglycerate mutase (2,3-diphosphoglycerate-dependent)</fullName>
        <ecNumber evidence="2">5.4.2.11</ecNumber>
    </recommendedName>
</protein>
<dbReference type="Pfam" id="PF00300">
    <property type="entry name" value="His_Phos_1"/>
    <property type="match status" value="1"/>
</dbReference>
<dbReference type="EMBL" id="JGYV01000005">
    <property type="protein sequence ID" value="KFI64156.1"/>
    <property type="molecule type" value="Genomic_DNA"/>
</dbReference>
<dbReference type="EC" id="5.4.2.11" evidence="2"/>
<proteinExistence type="inferred from homology"/>